<keyword evidence="1" id="KW-1133">Transmembrane helix</keyword>
<dbReference type="OrthoDB" id="9929678at2"/>
<protein>
    <submittedName>
        <fullName evidence="2">Uncharacterized protein</fullName>
    </submittedName>
</protein>
<feature type="transmembrane region" description="Helical" evidence="1">
    <location>
        <begin position="37"/>
        <end position="59"/>
    </location>
</feature>
<evidence type="ECO:0000313" key="3">
    <source>
        <dbReference type="Proteomes" id="UP000199706"/>
    </source>
</evidence>
<accession>A0A1G7ZKD6</accession>
<organism evidence="2 3">
    <name type="scientific">Paraburkholderia phenazinium</name>
    <dbReference type="NCBI Taxonomy" id="60549"/>
    <lineage>
        <taxon>Bacteria</taxon>
        <taxon>Pseudomonadati</taxon>
        <taxon>Pseudomonadota</taxon>
        <taxon>Betaproteobacteria</taxon>
        <taxon>Burkholderiales</taxon>
        <taxon>Burkholderiaceae</taxon>
        <taxon>Paraburkholderia</taxon>
    </lineage>
</organism>
<dbReference type="EMBL" id="FNCJ01000007">
    <property type="protein sequence ID" value="SDH09173.1"/>
    <property type="molecule type" value="Genomic_DNA"/>
</dbReference>
<reference evidence="2 3" key="1">
    <citation type="submission" date="2016-10" db="EMBL/GenBank/DDBJ databases">
        <authorList>
            <person name="de Groot N.N."/>
        </authorList>
    </citation>
    <scope>NUCLEOTIDE SEQUENCE [LARGE SCALE GENOMIC DNA]</scope>
    <source>
        <strain evidence="2 3">LMG 2247</strain>
    </source>
</reference>
<dbReference type="AlphaFoldDB" id="A0A1G7ZKD6"/>
<name>A0A1G7ZKD6_9BURK</name>
<keyword evidence="1" id="KW-0812">Transmembrane</keyword>
<dbReference type="RefSeq" id="WP_143016608.1">
    <property type="nucleotide sequence ID" value="NZ_FNCJ01000007.1"/>
</dbReference>
<proteinExistence type="predicted"/>
<dbReference type="Proteomes" id="UP000199706">
    <property type="component" value="Unassembled WGS sequence"/>
</dbReference>
<sequence>MTQTIQRTGKPYKAMIALGAASVVIGTPVLFFNHHGYAAGIALLGGAVVYVIGKAGAWWNHA</sequence>
<gene>
    <name evidence="2" type="ORF">SAMN05216466_10768</name>
</gene>
<evidence type="ECO:0000313" key="2">
    <source>
        <dbReference type="EMBL" id="SDH09173.1"/>
    </source>
</evidence>
<keyword evidence="1" id="KW-0472">Membrane</keyword>
<evidence type="ECO:0000256" key="1">
    <source>
        <dbReference type="SAM" id="Phobius"/>
    </source>
</evidence>
<feature type="transmembrane region" description="Helical" evidence="1">
    <location>
        <begin position="12"/>
        <end position="31"/>
    </location>
</feature>